<organism evidence="2">
    <name type="scientific">marine metagenome</name>
    <dbReference type="NCBI Taxonomy" id="408172"/>
    <lineage>
        <taxon>unclassified sequences</taxon>
        <taxon>metagenomes</taxon>
        <taxon>ecological metagenomes</taxon>
    </lineage>
</organism>
<feature type="transmembrane region" description="Helical" evidence="1">
    <location>
        <begin position="12"/>
        <end position="29"/>
    </location>
</feature>
<protein>
    <submittedName>
        <fullName evidence="2">Uncharacterized protein</fullName>
    </submittedName>
</protein>
<reference evidence="2" key="1">
    <citation type="submission" date="2018-05" db="EMBL/GenBank/DDBJ databases">
        <authorList>
            <person name="Lanie J.A."/>
            <person name="Ng W.-L."/>
            <person name="Kazmierczak K.M."/>
            <person name="Andrzejewski T.M."/>
            <person name="Davidsen T.M."/>
            <person name="Wayne K.J."/>
            <person name="Tettelin H."/>
            <person name="Glass J.I."/>
            <person name="Rusch D."/>
            <person name="Podicherti R."/>
            <person name="Tsui H.-C.T."/>
            <person name="Winkler M.E."/>
        </authorList>
    </citation>
    <scope>NUCLEOTIDE SEQUENCE</scope>
</reference>
<gene>
    <name evidence="2" type="ORF">METZ01_LOCUS456272</name>
</gene>
<feature type="transmembrane region" description="Helical" evidence="1">
    <location>
        <begin position="35"/>
        <end position="54"/>
    </location>
</feature>
<feature type="non-terminal residue" evidence="2">
    <location>
        <position position="70"/>
    </location>
</feature>
<evidence type="ECO:0000313" key="2">
    <source>
        <dbReference type="EMBL" id="SVE03418.1"/>
    </source>
</evidence>
<evidence type="ECO:0000256" key="1">
    <source>
        <dbReference type="SAM" id="Phobius"/>
    </source>
</evidence>
<keyword evidence="1" id="KW-0812">Transmembrane</keyword>
<keyword evidence="1" id="KW-1133">Transmembrane helix</keyword>
<accession>A0A383A8N5</accession>
<keyword evidence="1" id="KW-0472">Membrane</keyword>
<sequence>MLDKRKKFYKFILNSFPVFLLFILVFTGFELSIIYHNLNISFNFVYIVIFFWVLKKPEIRGFGLIFLSGI</sequence>
<dbReference type="AlphaFoldDB" id="A0A383A8N5"/>
<dbReference type="EMBL" id="UINC01189642">
    <property type="protein sequence ID" value="SVE03418.1"/>
    <property type="molecule type" value="Genomic_DNA"/>
</dbReference>
<name>A0A383A8N5_9ZZZZ</name>
<proteinExistence type="predicted"/>